<dbReference type="Pfam" id="PF10802">
    <property type="entry name" value="DUF2540"/>
    <property type="match status" value="1"/>
</dbReference>
<dbReference type="InterPro" id="IPR010985">
    <property type="entry name" value="Ribbon_hlx_hlx"/>
</dbReference>
<evidence type="ECO:0000313" key="1">
    <source>
        <dbReference type="EMBL" id="MBP2202186.1"/>
    </source>
</evidence>
<dbReference type="RefSeq" id="WP_013180928.1">
    <property type="nucleotide sequence ID" value="NZ_JAGGMV010000008.1"/>
</dbReference>
<name>A0A8J7UV98_METVO</name>
<sequence length="81" mass="9711">MRRYFNLYKNIGARELRYYVHKMENCENIAPETIAEIKNRNLKTKKLLTLSDKENEIVSRYGIGANFLLNCIIFQEEEYEC</sequence>
<comment type="caution">
    <text evidence="1">The sequence shown here is derived from an EMBL/GenBank/DDBJ whole genome shotgun (WGS) entry which is preliminary data.</text>
</comment>
<dbReference type="SUPFAM" id="SSF47598">
    <property type="entry name" value="Ribbon-helix-helix"/>
    <property type="match status" value="1"/>
</dbReference>
<evidence type="ECO:0000313" key="2">
    <source>
        <dbReference type="Proteomes" id="UP000740329"/>
    </source>
</evidence>
<reference evidence="1" key="1">
    <citation type="submission" date="2021-03" db="EMBL/GenBank/DDBJ databases">
        <title>Genomic Encyclopedia of Type Strains, Phase IV (KMG-V): Genome sequencing to study the core and pangenomes of soil and plant-associated prokaryotes.</title>
        <authorList>
            <person name="Whitman W."/>
        </authorList>
    </citation>
    <scope>NUCLEOTIDE SEQUENCE</scope>
    <source>
        <strain evidence="1">C4</strain>
    </source>
</reference>
<dbReference type="InterPro" id="IPR024254">
    <property type="entry name" value="MJ0366-like"/>
</dbReference>
<proteinExistence type="predicted"/>
<dbReference type="AlphaFoldDB" id="A0A8J7UV98"/>
<dbReference type="Gene3D" id="3.30.70.3260">
    <property type="entry name" value="Uncharacterised protein PF10802, DUF2540"/>
    <property type="match status" value="1"/>
</dbReference>
<dbReference type="OMA" id="KECRRTI"/>
<accession>A0A8J7UV98</accession>
<gene>
    <name evidence="1" type="ORF">J3E07_001627</name>
</gene>
<dbReference type="GO" id="GO:0006355">
    <property type="term" value="P:regulation of DNA-templated transcription"/>
    <property type="evidence" value="ECO:0007669"/>
    <property type="project" value="InterPro"/>
</dbReference>
<dbReference type="Proteomes" id="UP000740329">
    <property type="component" value="Unassembled WGS sequence"/>
</dbReference>
<dbReference type="EMBL" id="JAGGMV010000008">
    <property type="protein sequence ID" value="MBP2202186.1"/>
    <property type="molecule type" value="Genomic_DNA"/>
</dbReference>
<protein>
    <submittedName>
        <fullName evidence="1">Uncharacterized protein</fullName>
    </submittedName>
</protein>
<organism evidence="1 2">
    <name type="scientific">Methanococcus voltae</name>
    <dbReference type="NCBI Taxonomy" id="2188"/>
    <lineage>
        <taxon>Archaea</taxon>
        <taxon>Methanobacteriati</taxon>
        <taxon>Methanobacteriota</taxon>
        <taxon>Methanomada group</taxon>
        <taxon>Methanococci</taxon>
        <taxon>Methanococcales</taxon>
        <taxon>Methanococcaceae</taxon>
        <taxon>Methanococcus</taxon>
    </lineage>
</organism>